<keyword evidence="2" id="KW-1185">Reference proteome</keyword>
<reference evidence="1" key="2">
    <citation type="submission" date="2020-09" db="EMBL/GenBank/DDBJ databases">
        <authorList>
            <person name="Sun Q."/>
            <person name="Kim S."/>
        </authorList>
    </citation>
    <scope>NUCLEOTIDE SEQUENCE</scope>
    <source>
        <strain evidence="1">KCTC 23224</strain>
    </source>
</reference>
<comment type="caution">
    <text evidence="1">The sequence shown here is derived from an EMBL/GenBank/DDBJ whole genome shotgun (WGS) entry which is preliminary data.</text>
</comment>
<evidence type="ECO:0000313" key="1">
    <source>
        <dbReference type="EMBL" id="GHB24032.1"/>
    </source>
</evidence>
<accession>A0A8J3CUR2</accession>
<reference evidence="1" key="1">
    <citation type="journal article" date="2014" name="Int. J. Syst. Evol. Microbiol.">
        <title>Complete genome sequence of Corynebacterium casei LMG S-19264T (=DSM 44701T), isolated from a smear-ripened cheese.</title>
        <authorList>
            <consortium name="US DOE Joint Genome Institute (JGI-PGF)"/>
            <person name="Walter F."/>
            <person name="Albersmeier A."/>
            <person name="Kalinowski J."/>
            <person name="Ruckert C."/>
        </authorList>
    </citation>
    <scope>NUCLEOTIDE SEQUENCE</scope>
    <source>
        <strain evidence="1">KCTC 23224</strain>
    </source>
</reference>
<dbReference type="EMBL" id="BMYF01000001">
    <property type="protein sequence ID" value="GHB24032.1"/>
    <property type="molecule type" value="Genomic_DNA"/>
</dbReference>
<dbReference type="Proteomes" id="UP000642809">
    <property type="component" value="Unassembled WGS sequence"/>
</dbReference>
<sequence length="181" mass="20511">MRTFGNLFIGINSSIRKYEERTAINIESQPLQQYEQRIENILWGMGPFATQYISFSEKIYLILSAGINLEQGNGEFISDALDLTNGLNQNISKRSVRDIHVTTGFDLGIGYLITQSIGVNLSIQTISYQRQSIRTGPQRFEEIAPPSLSLFIDSSSNQVTNFMSRPIFHVGLFFALGTWRY</sequence>
<gene>
    <name evidence="1" type="ORF">GCM10008106_00860</name>
</gene>
<protein>
    <recommendedName>
        <fullName evidence="3">Outer membrane protein beta-barrel domain-containing protein</fullName>
    </recommendedName>
</protein>
<evidence type="ECO:0008006" key="3">
    <source>
        <dbReference type="Google" id="ProtNLM"/>
    </source>
</evidence>
<evidence type="ECO:0000313" key="2">
    <source>
        <dbReference type="Proteomes" id="UP000642809"/>
    </source>
</evidence>
<name>A0A8J3CUR2_9BACT</name>
<organism evidence="1 2">
    <name type="scientific">Mongoliitalea lutea</name>
    <dbReference type="NCBI Taxonomy" id="849756"/>
    <lineage>
        <taxon>Bacteria</taxon>
        <taxon>Pseudomonadati</taxon>
        <taxon>Bacteroidota</taxon>
        <taxon>Cytophagia</taxon>
        <taxon>Cytophagales</taxon>
        <taxon>Cyclobacteriaceae</taxon>
        <taxon>Mongoliitalea</taxon>
    </lineage>
</organism>
<dbReference type="RefSeq" id="WP_189578317.1">
    <property type="nucleotide sequence ID" value="NZ_BMYF01000001.1"/>
</dbReference>
<proteinExistence type="predicted"/>
<dbReference type="AlphaFoldDB" id="A0A8J3CUR2"/>